<dbReference type="EMBL" id="REGN01003048">
    <property type="protein sequence ID" value="RNA24801.1"/>
    <property type="molecule type" value="Genomic_DNA"/>
</dbReference>
<keyword evidence="4" id="KW-0378">Hydrolase</keyword>
<dbReference type="PANTHER" id="PTHR37984">
    <property type="entry name" value="PROTEIN CBG26694"/>
    <property type="match status" value="1"/>
</dbReference>
<keyword evidence="6" id="KW-0812">Transmembrane</keyword>
<dbReference type="GO" id="GO:0016779">
    <property type="term" value="F:nucleotidyltransferase activity"/>
    <property type="evidence" value="ECO:0007669"/>
    <property type="project" value="UniProtKB-KW"/>
</dbReference>
<name>A0A3M7RMN2_BRAPC</name>
<gene>
    <name evidence="8" type="ORF">BpHYR1_043358</name>
</gene>
<keyword evidence="2" id="KW-0548">Nucleotidyltransferase</keyword>
<dbReference type="SUPFAM" id="SSF50630">
    <property type="entry name" value="Acid proteases"/>
    <property type="match status" value="1"/>
</dbReference>
<dbReference type="InterPro" id="IPR050951">
    <property type="entry name" value="Retrovirus_Pol_polyprotein"/>
</dbReference>
<keyword evidence="6" id="KW-1133">Transmembrane helix</keyword>
<keyword evidence="4" id="KW-0255">Endonuclease</keyword>
<dbReference type="PANTHER" id="PTHR37984:SF5">
    <property type="entry name" value="PROTEIN NYNRIN-LIKE"/>
    <property type="match status" value="1"/>
</dbReference>
<dbReference type="FunFam" id="1.10.340.70:FF:000001">
    <property type="entry name" value="Retrovirus-related Pol polyprotein from transposon gypsy-like Protein"/>
    <property type="match status" value="1"/>
</dbReference>
<keyword evidence="6" id="KW-0472">Membrane</keyword>
<dbReference type="InterPro" id="IPR041588">
    <property type="entry name" value="Integrase_H2C2"/>
</dbReference>
<comment type="caution">
    <text evidence="8">The sequence shown here is derived from an EMBL/GenBank/DDBJ whole genome shotgun (WGS) entry which is preliminary data.</text>
</comment>
<dbReference type="InterPro" id="IPR036875">
    <property type="entry name" value="Znf_CCHC_sf"/>
</dbReference>
<dbReference type="AlphaFoldDB" id="A0A3M7RMN2"/>
<accession>A0A3M7RMN2</accession>
<keyword evidence="3" id="KW-0540">Nuclease</keyword>
<evidence type="ECO:0000259" key="7">
    <source>
        <dbReference type="SMART" id="SM00343"/>
    </source>
</evidence>
<feature type="domain" description="CCHC-type" evidence="7">
    <location>
        <begin position="524"/>
        <end position="540"/>
    </location>
</feature>
<protein>
    <submittedName>
        <fullName evidence="8">Retrovirus-related Pol poly from transposon</fullName>
    </submittedName>
</protein>
<evidence type="ECO:0000256" key="1">
    <source>
        <dbReference type="ARBA" id="ARBA00022679"/>
    </source>
</evidence>
<sequence length="868" mass="100364">MLIINHYQCSCRIIISLRAFHNHYNLSTKNYTVRNYNIPSILPQEQLANLIINRDVICNTPLIGPRLDLSTKLCSFLFYLIVHAFQLLGAVKKFFHEEFFILLNHGQERLVYVAKCPVMYFKPRIGSFSIFCFLFNGVLGVVVVVATVISVTFGMMWLQNVSIGRLIERRRQDSKEFELTQVNRSLINIKQEEEDAKENLERALTPRTTTTQKPKWCQVEKENSDYKPRDQDVARRVEMKLEPEGVITTLESYHFEFNGSRPFQLDNKWPKTPRRPAGLFESFNYNEGFTNVSDLNTGIQDNTVIQPVKNSQTEQAPKVGEENPSIKNHCFDPFSVDLESNKTTTNAQRISETNINPTETRPRWIRGDALLDNYTTSTPSVSQEQWIFKDSCFRPSRYSRSMDLNTWWKRFEIFVKNAHVPLKSLRSVLLSFLDDDCMPVFENCTPERTAGLDELKNKMTKLFAVCEEIKVDSFANFFSRKQFRDEETKSTTLPPSTNTPPFSGHPNRDGSDYKDTNIVQPNITCHYCKKPGHFIAECQARLSKINHYRQGKHQNGYPNDQHPPTVSNVVINSVICDEKIQGDCNINGRKVKFLFDTGTVKTIVSERVWKQVSRNDIKVRPICGKMETCNGGPLPIVGASKCQLQLQNFCGQVEVIIVKQLKHDCLLGLDVAFKISTVKTYLNLIREAFGGSLPANHQVTTNTTDSFADLPKQYQPLIKAVSSTRPPESDEEAYETQFKDPHIENLYKWLRDRHRPDKCERKPMETFVYWSSYHRFRIFGKNVFRCLENSDYGTHYQYLVPIDERPAVLKKIHDDPFSGHRGVDKNFEKLKLRFYWPNYRKDTANYILGCEICASIQLKQLKPTLDNQ</sequence>
<feature type="transmembrane region" description="Helical" evidence="6">
    <location>
        <begin position="128"/>
        <end position="158"/>
    </location>
</feature>
<dbReference type="Gene3D" id="1.10.340.70">
    <property type="match status" value="1"/>
</dbReference>
<organism evidence="8 9">
    <name type="scientific">Brachionus plicatilis</name>
    <name type="common">Marine rotifer</name>
    <name type="synonym">Brachionus muelleri</name>
    <dbReference type="NCBI Taxonomy" id="10195"/>
    <lineage>
        <taxon>Eukaryota</taxon>
        <taxon>Metazoa</taxon>
        <taxon>Spiralia</taxon>
        <taxon>Gnathifera</taxon>
        <taxon>Rotifera</taxon>
        <taxon>Eurotatoria</taxon>
        <taxon>Monogononta</taxon>
        <taxon>Pseudotrocha</taxon>
        <taxon>Ploima</taxon>
        <taxon>Brachionidae</taxon>
        <taxon>Brachionus</taxon>
    </lineage>
</organism>
<evidence type="ECO:0000313" key="8">
    <source>
        <dbReference type="EMBL" id="RNA24801.1"/>
    </source>
</evidence>
<dbReference type="Pfam" id="PF17921">
    <property type="entry name" value="Integrase_H2C2"/>
    <property type="match status" value="1"/>
</dbReference>
<feature type="compositionally biased region" description="Low complexity" evidence="5">
    <location>
        <begin position="490"/>
        <end position="502"/>
    </location>
</feature>
<dbReference type="GO" id="GO:0008270">
    <property type="term" value="F:zinc ion binding"/>
    <property type="evidence" value="ECO:0007669"/>
    <property type="project" value="InterPro"/>
</dbReference>
<evidence type="ECO:0000313" key="9">
    <source>
        <dbReference type="Proteomes" id="UP000276133"/>
    </source>
</evidence>
<dbReference type="GO" id="GO:0004519">
    <property type="term" value="F:endonuclease activity"/>
    <property type="evidence" value="ECO:0007669"/>
    <property type="project" value="UniProtKB-KW"/>
</dbReference>
<evidence type="ECO:0000256" key="4">
    <source>
        <dbReference type="ARBA" id="ARBA00022759"/>
    </source>
</evidence>
<dbReference type="Gene3D" id="2.40.70.10">
    <property type="entry name" value="Acid Proteases"/>
    <property type="match status" value="1"/>
</dbReference>
<dbReference type="Pfam" id="PF13975">
    <property type="entry name" value="gag-asp_proteas"/>
    <property type="match status" value="1"/>
</dbReference>
<keyword evidence="9" id="KW-1185">Reference proteome</keyword>
<feature type="region of interest" description="Disordered" evidence="5">
    <location>
        <begin position="486"/>
        <end position="514"/>
    </location>
</feature>
<dbReference type="Proteomes" id="UP000276133">
    <property type="component" value="Unassembled WGS sequence"/>
</dbReference>
<evidence type="ECO:0000256" key="3">
    <source>
        <dbReference type="ARBA" id="ARBA00022722"/>
    </source>
</evidence>
<dbReference type="STRING" id="10195.A0A3M7RMN2"/>
<reference evidence="8 9" key="1">
    <citation type="journal article" date="2018" name="Sci. Rep.">
        <title>Genomic signatures of local adaptation to the degree of environmental predictability in rotifers.</title>
        <authorList>
            <person name="Franch-Gras L."/>
            <person name="Hahn C."/>
            <person name="Garcia-Roger E.M."/>
            <person name="Carmona M.J."/>
            <person name="Serra M."/>
            <person name="Gomez A."/>
        </authorList>
    </citation>
    <scope>NUCLEOTIDE SEQUENCE [LARGE SCALE GENOMIC DNA]</scope>
    <source>
        <strain evidence="8">HYR1</strain>
    </source>
</reference>
<evidence type="ECO:0000256" key="5">
    <source>
        <dbReference type="SAM" id="MobiDB-lite"/>
    </source>
</evidence>
<dbReference type="SUPFAM" id="SSF57756">
    <property type="entry name" value="Retrovirus zinc finger-like domains"/>
    <property type="match status" value="1"/>
</dbReference>
<dbReference type="SMART" id="SM00343">
    <property type="entry name" value="ZnF_C2HC"/>
    <property type="match status" value="1"/>
</dbReference>
<evidence type="ECO:0000256" key="6">
    <source>
        <dbReference type="SAM" id="Phobius"/>
    </source>
</evidence>
<evidence type="ECO:0000256" key="2">
    <source>
        <dbReference type="ARBA" id="ARBA00022695"/>
    </source>
</evidence>
<proteinExistence type="predicted"/>
<dbReference type="InterPro" id="IPR001878">
    <property type="entry name" value="Znf_CCHC"/>
</dbReference>
<dbReference type="InterPro" id="IPR021109">
    <property type="entry name" value="Peptidase_aspartic_dom_sf"/>
</dbReference>
<dbReference type="GO" id="GO:0003676">
    <property type="term" value="F:nucleic acid binding"/>
    <property type="evidence" value="ECO:0007669"/>
    <property type="project" value="InterPro"/>
</dbReference>
<keyword evidence="1" id="KW-0808">Transferase</keyword>